<proteinExistence type="inferred from homology"/>
<organism evidence="7 8">
    <name type="scientific">Mucor circinelloides f. lusitanicus</name>
    <name type="common">Mucor racemosus var. lusitanicus</name>
    <dbReference type="NCBI Taxonomy" id="29924"/>
    <lineage>
        <taxon>Eukaryota</taxon>
        <taxon>Fungi</taxon>
        <taxon>Fungi incertae sedis</taxon>
        <taxon>Mucoromycota</taxon>
        <taxon>Mucoromycotina</taxon>
        <taxon>Mucoromycetes</taxon>
        <taxon>Mucorales</taxon>
        <taxon>Mucorineae</taxon>
        <taxon>Mucoraceae</taxon>
        <taxon>Mucor</taxon>
    </lineage>
</organism>
<comment type="similarity">
    <text evidence="2">Belongs to the IFI6/IFI27 family.</text>
</comment>
<dbReference type="InterPro" id="IPR009311">
    <property type="entry name" value="IFI6/IFI27-like"/>
</dbReference>
<name>A0A8H4F4G2_MUCCL</name>
<evidence type="ECO:0000256" key="5">
    <source>
        <dbReference type="ARBA" id="ARBA00023136"/>
    </source>
</evidence>
<gene>
    <name evidence="7" type="ORF">FB192DRAFT_1067502</name>
</gene>
<evidence type="ECO:0000256" key="2">
    <source>
        <dbReference type="ARBA" id="ARBA00007262"/>
    </source>
</evidence>
<comment type="caution">
    <text evidence="7">The sequence shown here is derived from an EMBL/GenBank/DDBJ whole genome shotgun (WGS) entry which is preliminary data.</text>
</comment>
<keyword evidence="5 6" id="KW-0472">Membrane</keyword>
<dbReference type="InterPro" id="IPR038213">
    <property type="entry name" value="IFI6/IFI27-like_sf"/>
</dbReference>
<feature type="transmembrane region" description="Helical" evidence="6">
    <location>
        <begin position="12"/>
        <end position="32"/>
    </location>
</feature>
<protein>
    <submittedName>
        <fullName evidence="7">Uncharacterized protein</fullName>
    </submittedName>
</protein>
<dbReference type="Proteomes" id="UP000469890">
    <property type="component" value="Unassembled WGS sequence"/>
</dbReference>
<comment type="subcellular location">
    <subcellularLocation>
        <location evidence="1">Membrane</location>
        <topology evidence="1">Multi-pass membrane protein</topology>
    </subcellularLocation>
</comment>
<evidence type="ECO:0000313" key="7">
    <source>
        <dbReference type="EMBL" id="KAF1805816.1"/>
    </source>
</evidence>
<dbReference type="Gene3D" id="6.10.110.10">
    <property type="match status" value="1"/>
</dbReference>
<dbReference type="PANTHER" id="PTHR16932:SF18">
    <property type="entry name" value="INTERFERON, ALPHA-INDUCIBLE PROTEIN 27-LIKE 2"/>
    <property type="match status" value="1"/>
</dbReference>
<evidence type="ECO:0000256" key="6">
    <source>
        <dbReference type="SAM" id="Phobius"/>
    </source>
</evidence>
<evidence type="ECO:0000256" key="1">
    <source>
        <dbReference type="ARBA" id="ARBA00004141"/>
    </source>
</evidence>
<dbReference type="GO" id="GO:0016020">
    <property type="term" value="C:membrane"/>
    <property type="evidence" value="ECO:0007669"/>
    <property type="project" value="UniProtKB-SubCell"/>
</dbReference>
<keyword evidence="4 6" id="KW-1133">Transmembrane helix</keyword>
<dbReference type="PANTHER" id="PTHR16932">
    <property type="entry name" value="INTERFERON ALPHA-INDUCIBLE PROTEIN 27"/>
    <property type="match status" value="1"/>
</dbReference>
<dbReference type="AlphaFoldDB" id="A0A8H4F4G2"/>
<evidence type="ECO:0000256" key="4">
    <source>
        <dbReference type="ARBA" id="ARBA00022989"/>
    </source>
</evidence>
<sequence>MPPILIDPPTVLLAGVSAVAPPLLISGVLAAIGFTGGGVAYGSLAAMWMSSLGNVPAGSLFAALQSAGAIGLTGVLLSPAAIAFESATFFSVMYAMERYSVDASKITGFVSNSSAHIWDAQKTITEYAQDYLANHPDAGDKIHFYINSAEAHMSPYFSSINKQEIIDVVNKHSKEAIKVLDENTRIHRENFMKTTSSFLSTLSSQETADLVRKYSLEGADKAKLYTESAFNAASSYLSTINTQENIDFIHKKAQEAFHALDEQTRVHRENIVRNANSYFAGLFRQANSS</sequence>
<feature type="transmembrane region" description="Helical" evidence="6">
    <location>
        <begin position="70"/>
        <end position="95"/>
    </location>
</feature>
<keyword evidence="3 6" id="KW-0812">Transmembrane</keyword>
<evidence type="ECO:0000256" key="3">
    <source>
        <dbReference type="ARBA" id="ARBA00022692"/>
    </source>
</evidence>
<feature type="transmembrane region" description="Helical" evidence="6">
    <location>
        <begin position="44"/>
        <end position="64"/>
    </location>
</feature>
<dbReference type="EMBL" id="JAAECE010000002">
    <property type="protein sequence ID" value="KAF1805816.1"/>
    <property type="molecule type" value="Genomic_DNA"/>
</dbReference>
<reference evidence="7 8" key="1">
    <citation type="submission" date="2019-09" db="EMBL/GenBank/DDBJ databases">
        <authorList>
            <consortium name="DOE Joint Genome Institute"/>
            <person name="Mondo S.J."/>
            <person name="Navarro-Mendoza M.I."/>
            <person name="Perez-Arques C."/>
            <person name="Panchal S."/>
            <person name="Nicolas F.E."/>
            <person name="Ganguly P."/>
            <person name="Pangilinan J."/>
            <person name="Grigoriev I."/>
            <person name="Heitman J."/>
            <person name="Sanya K."/>
            <person name="Garre V."/>
        </authorList>
    </citation>
    <scope>NUCLEOTIDE SEQUENCE [LARGE SCALE GENOMIC DNA]</scope>
    <source>
        <strain evidence="7 8">MU402</strain>
    </source>
</reference>
<accession>A0A8H4F4G2</accession>
<evidence type="ECO:0000313" key="8">
    <source>
        <dbReference type="Proteomes" id="UP000469890"/>
    </source>
</evidence>
<dbReference type="Pfam" id="PF06140">
    <property type="entry name" value="Ifi-6-16"/>
    <property type="match status" value="1"/>
</dbReference>